<dbReference type="STRING" id="329726.AM1_4923"/>
<dbReference type="RefSeq" id="WP_012165167.1">
    <property type="nucleotide sequence ID" value="NC_009925.1"/>
</dbReference>
<accession>B0C4L1</accession>
<protein>
    <recommendedName>
        <fullName evidence="3">PepSY domain-containing protein</fullName>
    </recommendedName>
</protein>
<dbReference type="Proteomes" id="UP000000268">
    <property type="component" value="Chromosome"/>
</dbReference>
<dbReference type="HOGENOM" id="CLU_2091439_0_0_3"/>
<evidence type="ECO:0008006" key="3">
    <source>
        <dbReference type="Google" id="ProtNLM"/>
    </source>
</evidence>
<dbReference type="AlphaFoldDB" id="B0C4L1"/>
<gene>
    <name evidence="1" type="ordered locus">AM1_4923</name>
</gene>
<dbReference type="EMBL" id="CP000828">
    <property type="protein sequence ID" value="ABW29894.1"/>
    <property type="molecule type" value="Genomic_DNA"/>
</dbReference>
<reference evidence="1 2" key="1">
    <citation type="journal article" date="2008" name="Proc. Natl. Acad. Sci. U.S.A.">
        <title>Niche adaptation and genome expansion in the chlorophyll d-producing cyanobacterium Acaryochloris marina.</title>
        <authorList>
            <person name="Swingley W.D."/>
            <person name="Chen M."/>
            <person name="Cheung P.C."/>
            <person name="Conrad A.L."/>
            <person name="Dejesa L.C."/>
            <person name="Hao J."/>
            <person name="Honchak B.M."/>
            <person name="Karbach L.E."/>
            <person name="Kurdoglu A."/>
            <person name="Lahiri S."/>
            <person name="Mastrian S.D."/>
            <person name="Miyashita H."/>
            <person name="Page L."/>
            <person name="Ramakrishna P."/>
            <person name="Satoh S."/>
            <person name="Sattley W.M."/>
            <person name="Shimada Y."/>
            <person name="Taylor H.L."/>
            <person name="Tomo T."/>
            <person name="Tsuchiya T."/>
            <person name="Wang Z.T."/>
            <person name="Raymond J."/>
            <person name="Mimuro M."/>
            <person name="Blankenship R.E."/>
            <person name="Touchman J.W."/>
        </authorList>
    </citation>
    <scope>NUCLEOTIDE SEQUENCE [LARGE SCALE GENOMIC DNA]</scope>
    <source>
        <strain evidence="2">MBIC 11017</strain>
    </source>
</reference>
<organism evidence="1 2">
    <name type="scientific">Acaryochloris marina (strain MBIC 11017)</name>
    <dbReference type="NCBI Taxonomy" id="329726"/>
    <lineage>
        <taxon>Bacteria</taxon>
        <taxon>Bacillati</taxon>
        <taxon>Cyanobacteriota</taxon>
        <taxon>Cyanophyceae</taxon>
        <taxon>Acaryochloridales</taxon>
        <taxon>Acaryochloridaceae</taxon>
        <taxon>Acaryochloris</taxon>
    </lineage>
</organism>
<keyword evidence="2" id="KW-1185">Reference proteome</keyword>
<evidence type="ECO:0000313" key="1">
    <source>
        <dbReference type="EMBL" id="ABW29894.1"/>
    </source>
</evidence>
<dbReference type="KEGG" id="amr:AM1_4923"/>
<proteinExistence type="predicted"/>
<evidence type="ECO:0000313" key="2">
    <source>
        <dbReference type="Proteomes" id="UP000000268"/>
    </source>
</evidence>
<name>B0C4L1_ACAM1</name>
<sequence length="116" mass="13389">MSSPKTHCIDCNVEILQSTYDYNCGYCGKCYKREIRKDALKKANLNANKAIEIAEKHLYGEQVGKLDADHVYFDYNERDGGRWVVSVSFGWENTDPDRFFVIIDDESEEVDIPQVL</sequence>